<sequence>MVIDVPDDAVGARLEEMLSCAYSVSVFTRFEPGRNRVWAKHRVQPGDVADEHGVVVAPGLADDLWGGRISDVEQHPVEGVDTAAASPQARGAGAVERAAAALPAGVHPERRRRACRRSTCCRSPRRRRCGPGSWRCASGWPRWR</sequence>
<dbReference type="Gene3D" id="3.30.70.2530">
    <property type="match status" value="1"/>
</dbReference>
<reference evidence="2" key="1">
    <citation type="journal article" date="2019" name="Int. J. Syst. Evol. Microbiol.">
        <title>The Global Catalogue of Microorganisms (GCM) 10K type strain sequencing project: providing services to taxonomists for standard genome sequencing and annotation.</title>
        <authorList>
            <consortium name="The Broad Institute Genomics Platform"/>
            <consortium name="The Broad Institute Genome Sequencing Center for Infectious Disease"/>
            <person name="Wu L."/>
            <person name="Ma J."/>
        </authorList>
    </citation>
    <scope>NUCLEOTIDE SEQUENCE [LARGE SCALE GENOMIC DNA]</scope>
    <source>
        <strain evidence="2">NBRC 108730</strain>
    </source>
</reference>
<comment type="caution">
    <text evidence="1">The sequence shown here is derived from an EMBL/GenBank/DDBJ whole genome shotgun (WGS) entry which is preliminary data.</text>
</comment>
<protein>
    <submittedName>
        <fullName evidence="1">Uncharacterized protein</fullName>
    </submittedName>
</protein>
<gene>
    <name evidence="1" type="ORF">GCM10025868_22360</name>
</gene>
<name>A0ABQ6JHG2_9ACTN</name>
<evidence type="ECO:0000313" key="1">
    <source>
        <dbReference type="EMBL" id="GMA86986.1"/>
    </source>
</evidence>
<dbReference type="EMBL" id="BSUZ01000001">
    <property type="protein sequence ID" value="GMA86986.1"/>
    <property type="molecule type" value="Genomic_DNA"/>
</dbReference>
<accession>A0ABQ6JHG2</accession>
<evidence type="ECO:0000313" key="2">
    <source>
        <dbReference type="Proteomes" id="UP001157017"/>
    </source>
</evidence>
<proteinExistence type="predicted"/>
<dbReference type="Proteomes" id="UP001157017">
    <property type="component" value="Unassembled WGS sequence"/>
</dbReference>
<keyword evidence="2" id="KW-1185">Reference proteome</keyword>
<organism evidence="1 2">
    <name type="scientific">Angustibacter aerolatus</name>
    <dbReference type="NCBI Taxonomy" id="1162965"/>
    <lineage>
        <taxon>Bacteria</taxon>
        <taxon>Bacillati</taxon>
        <taxon>Actinomycetota</taxon>
        <taxon>Actinomycetes</taxon>
        <taxon>Kineosporiales</taxon>
        <taxon>Kineosporiaceae</taxon>
    </lineage>
</organism>